<feature type="DNA-binding region" description="Homeobox" evidence="1">
    <location>
        <begin position="173"/>
        <end position="232"/>
    </location>
</feature>
<feature type="region of interest" description="Disordered" evidence="3">
    <location>
        <begin position="1"/>
        <end position="40"/>
    </location>
</feature>
<dbReference type="InterPro" id="IPR009057">
    <property type="entry name" value="Homeodomain-like_sf"/>
</dbReference>
<evidence type="ECO:0000256" key="2">
    <source>
        <dbReference type="RuleBase" id="RU000682"/>
    </source>
</evidence>
<evidence type="ECO:0000256" key="1">
    <source>
        <dbReference type="PROSITE-ProRule" id="PRU00108"/>
    </source>
</evidence>
<evidence type="ECO:0000313" key="6">
    <source>
        <dbReference type="Proteomes" id="UP001142489"/>
    </source>
</evidence>
<feature type="compositionally biased region" description="Basic and acidic residues" evidence="3">
    <location>
        <begin position="154"/>
        <end position="167"/>
    </location>
</feature>
<dbReference type="GO" id="GO:0000981">
    <property type="term" value="F:DNA-binding transcription factor activity, RNA polymerase II-specific"/>
    <property type="evidence" value="ECO:0007669"/>
    <property type="project" value="TreeGrafter"/>
</dbReference>
<feature type="region of interest" description="Disordered" evidence="3">
    <location>
        <begin position="583"/>
        <end position="625"/>
    </location>
</feature>
<dbReference type="Pfam" id="PF00046">
    <property type="entry name" value="Homeodomain"/>
    <property type="match status" value="1"/>
</dbReference>
<dbReference type="PANTHER" id="PTHR47060">
    <property type="entry name" value="HOMEOBOX PROTEIN NOBOX"/>
    <property type="match status" value="1"/>
</dbReference>
<keyword evidence="6" id="KW-1185">Reference proteome</keyword>
<dbReference type="SMART" id="SM00389">
    <property type="entry name" value="HOX"/>
    <property type="match status" value="1"/>
</dbReference>
<feature type="region of interest" description="Disordered" evidence="3">
    <location>
        <begin position="70"/>
        <end position="91"/>
    </location>
</feature>
<feature type="compositionally biased region" description="Basic and acidic residues" evidence="3">
    <location>
        <begin position="1"/>
        <end position="22"/>
    </location>
</feature>
<dbReference type="PROSITE" id="PS50071">
    <property type="entry name" value="HOMEOBOX_2"/>
    <property type="match status" value="1"/>
</dbReference>
<reference evidence="5" key="1">
    <citation type="journal article" date="2023" name="DNA Res.">
        <title>Chromosome-level genome assembly of Phrynocephalus forsythii using third-generation DNA sequencing and Hi-C analysis.</title>
        <authorList>
            <person name="Qi Y."/>
            <person name="Zhao W."/>
            <person name="Zhao Y."/>
            <person name="Niu C."/>
            <person name="Cao S."/>
            <person name="Zhang Y."/>
        </authorList>
    </citation>
    <scope>NUCLEOTIDE SEQUENCE</scope>
    <source>
        <tissue evidence="5">Muscle</tissue>
    </source>
</reference>
<name>A0A9Q0XTZ1_9SAUR</name>
<keyword evidence="1 2" id="KW-0539">Nucleus</keyword>
<dbReference type="OrthoDB" id="1867783at2759"/>
<dbReference type="InterPro" id="IPR001356">
    <property type="entry name" value="HD"/>
</dbReference>
<organism evidence="5 6">
    <name type="scientific">Phrynocephalus forsythii</name>
    <dbReference type="NCBI Taxonomy" id="171643"/>
    <lineage>
        <taxon>Eukaryota</taxon>
        <taxon>Metazoa</taxon>
        <taxon>Chordata</taxon>
        <taxon>Craniata</taxon>
        <taxon>Vertebrata</taxon>
        <taxon>Euteleostomi</taxon>
        <taxon>Lepidosauria</taxon>
        <taxon>Squamata</taxon>
        <taxon>Bifurcata</taxon>
        <taxon>Unidentata</taxon>
        <taxon>Episquamata</taxon>
        <taxon>Toxicofera</taxon>
        <taxon>Iguania</taxon>
        <taxon>Acrodonta</taxon>
        <taxon>Agamidae</taxon>
        <taxon>Agaminae</taxon>
        <taxon>Phrynocephalus</taxon>
    </lineage>
</organism>
<feature type="domain" description="Homeobox" evidence="4">
    <location>
        <begin position="171"/>
        <end position="231"/>
    </location>
</feature>
<dbReference type="AlphaFoldDB" id="A0A9Q0XTZ1"/>
<keyword evidence="1 2" id="KW-0238">DNA-binding</keyword>
<dbReference type="GO" id="GO:0005634">
    <property type="term" value="C:nucleus"/>
    <property type="evidence" value="ECO:0007669"/>
    <property type="project" value="UniProtKB-SubCell"/>
</dbReference>
<keyword evidence="1 2" id="KW-0371">Homeobox</keyword>
<feature type="region of interest" description="Disordered" evidence="3">
    <location>
        <begin position="367"/>
        <end position="392"/>
    </location>
</feature>
<evidence type="ECO:0000313" key="5">
    <source>
        <dbReference type="EMBL" id="KAJ7329248.1"/>
    </source>
</evidence>
<dbReference type="PANTHER" id="PTHR47060:SF1">
    <property type="entry name" value="HOMEOBOX PROTEIN NOBOX"/>
    <property type="match status" value="1"/>
</dbReference>
<gene>
    <name evidence="5" type="ORF">JRQ81_015422</name>
</gene>
<comment type="caution">
    <text evidence="5">The sequence shown here is derived from an EMBL/GenBank/DDBJ whole genome shotgun (WGS) entry which is preliminary data.</text>
</comment>
<protein>
    <recommendedName>
        <fullName evidence="4">Homeobox domain-containing protein</fullName>
    </recommendedName>
</protein>
<sequence length="625" mass="67270">MLHTIIIEDKSQKTMEEGKDLAQEEEQSGHCYGGKEPELQPFTLDSHQLNFTTIPTHFSEMNTDPSVPELNQEHTVQPKSQGGADKEAMKKQSILAAGSLKASSTALGDLHQPEQSQDANQNLILGHGTCRSARCATVNCMGLQSYRPSSLHVSKGEPDSTKEKEGSPEAPEEPAPPTRKKTQQLDELERMFQEDRYPDNEKRREIAATVGVTPQRVMVWFQNRRAKWRKTEKLTVKESKKCSAAASALSVISQQSSQSAVFLPVPQLSDPVHIQPATLMMGTATVNCSSMLTGQSAPLVSTSVASVSGRTTPYEPPTKAISQSTFASLKEELFPGIPSPPPIRRASLPLNMVINQNNPVVPLMLDSPSSEYSPASQETSASDSFTYNTQSQSVNTPVQCSYPEQLEPTANLETPYHPSVTQPGAYPFNQYPQHQLSQLHHFPIHLTGNVLPSVQLTSANKSNTAFVSLPGNGGLVTYGTAEAAQGYLQNPIGGQILIQPSAGSSGYIPAFQAVPWNEIYIQGAPAPTQLCSQVPLSSSGGGEQPQYAHSQNVQSSSCLLQLPKAAFPGSALLFTAKQMVSAAQDSSPGHPSQAEPMAACEGASDTDHIPRDDENIGDSSEDSKN</sequence>
<accession>A0A9Q0XTZ1</accession>
<dbReference type="InterPro" id="IPR042988">
    <property type="entry name" value="NOBOX"/>
</dbReference>
<dbReference type="GO" id="GO:0000978">
    <property type="term" value="F:RNA polymerase II cis-regulatory region sequence-specific DNA binding"/>
    <property type="evidence" value="ECO:0007669"/>
    <property type="project" value="TreeGrafter"/>
</dbReference>
<comment type="subcellular location">
    <subcellularLocation>
        <location evidence="1 2">Nucleus</location>
    </subcellularLocation>
</comment>
<evidence type="ECO:0000259" key="4">
    <source>
        <dbReference type="PROSITE" id="PS50071"/>
    </source>
</evidence>
<dbReference type="Gene3D" id="1.10.10.60">
    <property type="entry name" value="Homeodomain-like"/>
    <property type="match status" value="1"/>
</dbReference>
<proteinExistence type="predicted"/>
<feature type="region of interest" description="Disordered" evidence="3">
    <location>
        <begin position="147"/>
        <end position="184"/>
    </location>
</feature>
<dbReference type="EMBL" id="JAPFRF010000006">
    <property type="protein sequence ID" value="KAJ7329248.1"/>
    <property type="molecule type" value="Genomic_DNA"/>
</dbReference>
<feature type="compositionally biased region" description="Basic and acidic residues" evidence="3">
    <location>
        <begin position="605"/>
        <end position="614"/>
    </location>
</feature>
<dbReference type="CDD" id="cd00086">
    <property type="entry name" value="homeodomain"/>
    <property type="match status" value="1"/>
</dbReference>
<dbReference type="SUPFAM" id="SSF46689">
    <property type="entry name" value="Homeodomain-like"/>
    <property type="match status" value="1"/>
</dbReference>
<evidence type="ECO:0000256" key="3">
    <source>
        <dbReference type="SAM" id="MobiDB-lite"/>
    </source>
</evidence>
<feature type="compositionally biased region" description="Acidic residues" evidence="3">
    <location>
        <begin position="615"/>
        <end position="625"/>
    </location>
</feature>
<dbReference type="Proteomes" id="UP001142489">
    <property type="component" value="Unassembled WGS sequence"/>
</dbReference>